<dbReference type="AlphaFoldDB" id="A0A640S9I9"/>
<evidence type="ECO:0000313" key="4">
    <source>
        <dbReference type="Proteomes" id="UP000435837"/>
    </source>
</evidence>
<organism evidence="3 4">
    <name type="scientific">Streptomyces caniferus</name>
    <dbReference type="NCBI Taxonomy" id="285557"/>
    <lineage>
        <taxon>Bacteria</taxon>
        <taxon>Bacillati</taxon>
        <taxon>Actinomycetota</taxon>
        <taxon>Actinomycetes</taxon>
        <taxon>Kitasatosporales</taxon>
        <taxon>Streptomycetaceae</taxon>
        <taxon>Streptomyces</taxon>
    </lineage>
</organism>
<dbReference type="RefSeq" id="WP_159476136.1">
    <property type="nucleotide sequence ID" value="NZ_BAAATH010000025.1"/>
</dbReference>
<feature type="compositionally biased region" description="Basic and acidic residues" evidence="1">
    <location>
        <begin position="242"/>
        <end position="265"/>
    </location>
</feature>
<feature type="compositionally biased region" description="Basic and acidic residues" evidence="1">
    <location>
        <begin position="274"/>
        <end position="283"/>
    </location>
</feature>
<accession>A0A640S9I9</accession>
<feature type="region of interest" description="Disordered" evidence="1">
    <location>
        <begin position="242"/>
        <end position="283"/>
    </location>
</feature>
<evidence type="ECO:0000256" key="1">
    <source>
        <dbReference type="SAM" id="MobiDB-lite"/>
    </source>
</evidence>
<name>A0A640S9I9_9ACTN</name>
<protein>
    <recommendedName>
        <fullName evidence="2">Competence protein CoiA nuclease-like domain-containing protein</fullName>
    </recommendedName>
</protein>
<gene>
    <name evidence="3" type="ORF">Scani_33690</name>
</gene>
<comment type="caution">
    <text evidence="3">The sequence shown here is derived from an EMBL/GenBank/DDBJ whole genome shotgun (WGS) entry which is preliminary data.</text>
</comment>
<proteinExistence type="predicted"/>
<dbReference type="InterPro" id="IPR010330">
    <property type="entry name" value="CoiA_nuc"/>
</dbReference>
<dbReference type="EMBL" id="BLIN01000004">
    <property type="protein sequence ID" value="GFE07101.1"/>
    <property type="molecule type" value="Genomic_DNA"/>
</dbReference>
<dbReference type="Proteomes" id="UP000435837">
    <property type="component" value="Unassembled WGS sequence"/>
</dbReference>
<dbReference type="OrthoDB" id="4916564at2"/>
<sequence length="408" mass="44920">MSFTAVHAERGRLDASQPDLGCGWDWSAIHQVRPPAPLACRECGHGMHAKVSPLGLRFFAHAPGAPTCTLAEESMAHHLLKLELAQAARTAGWMAELEVSGPDGRWRADVLASTANSRRVALEAQLASITAAEIRARTQRMGADGVRAYWFSDRSRIAWLGAVPSVRLARQGEGLVAVEPMARFTGAYWDPKPSIPLSEFVGRVLTSRFVSHAPRTPQRHVARPVTLLWAHPKCVLAEAKKLGDEEKQQRAAQEEQERAERRGYARQEAALAERTARSDPDRAALARHSARLPGIERTIAQAADMFLTRVTVGWSVGDSRYSSGVPLVNDRGTLLAVFDPLPLAGPCPDFLLDVGLPMLFPTEERRERFEEHRATGERLRRLRQQAIAAALADDEWPPRPGPPEPESP</sequence>
<reference evidence="3 4" key="1">
    <citation type="submission" date="2019-12" db="EMBL/GenBank/DDBJ databases">
        <title>Whole genome shotgun sequence of Streptomyces caniferus NBRC 15389.</title>
        <authorList>
            <person name="Ichikawa N."/>
            <person name="Kimura A."/>
            <person name="Kitahashi Y."/>
            <person name="Komaki H."/>
            <person name="Tamura T."/>
        </authorList>
    </citation>
    <scope>NUCLEOTIDE SEQUENCE [LARGE SCALE GENOMIC DNA]</scope>
    <source>
        <strain evidence="3 4">NBRC 15389</strain>
    </source>
</reference>
<evidence type="ECO:0000259" key="2">
    <source>
        <dbReference type="Pfam" id="PF06054"/>
    </source>
</evidence>
<feature type="domain" description="Competence protein CoiA nuclease-like" evidence="2">
    <location>
        <begin position="73"/>
        <end position="158"/>
    </location>
</feature>
<dbReference type="Pfam" id="PF06054">
    <property type="entry name" value="CoiA_nuc"/>
    <property type="match status" value="1"/>
</dbReference>
<evidence type="ECO:0000313" key="3">
    <source>
        <dbReference type="EMBL" id="GFE07101.1"/>
    </source>
</evidence>